<reference evidence="2 3" key="1">
    <citation type="journal article" date="2018" name="Nat. Ecol. Evol.">
        <title>Pezizomycetes genomes reveal the molecular basis of ectomycorrhizal truffle lifestyle.</title>
        <authorList>
            <person name="Murat C."/>
            <person name="Payen T."/>
            <person name="Noel B."/>
            <person name="Kuo A."/>
            <person name="Morin E."/>
            <person name="Chen J."/>
            <person name="Kohler A."/>
            <person name="Krizsan K."/>
            <person name="Balestrini R."/>
            <person name="Da Silva C."/>
            <person name="Montanini B."/>
            <person name="Hainaut M."/>
            <person name="Levati E."/>
            <person name="Barry K.W."/>
            <person name="Belfiori B."/>
            <person name="Cichocki N."/>
            <person name="Clum A."/>
            <person name="Dockter R.B."/>
            <person name="Fauchery L."/>
            <person name="Guy J."/>
            <person name="Iotti M."/>
            <person name="Le Tacon F."/>
            <person name="Lindquist E.A."/>
            <person name="Lipzen A."/>
            <person name="Malagnac F."/>
            <person name="Mello A."/>
            <person name="Molinier V."/>
            <person name="Miyauchi S."/>
            <person name="Poulain J."/>
            <person name="Riccioni C."/>
            <person name="Rubini A."/>
            <person name="Sitrit Y."/>
            <person name="Splivallo R."/>
            <person name="Traeger S."/>
            <person name="Wang M."/>
            <person name="Zifcakova L."/>
            <person name="Wipf D."/>
            <person name="Zambonelli A."/>
            <person name="Paolocci F."/>
            <person name="Nowrousian M."/>
            <person name="Ottonello S."/>
            <person name="Baldrian P."/>
            <person name="Spatafora J.W."/>
            <person name="Henrissat B."/>
            <person name="Nagy L.G."/>
            <person name="Aury J.M."/>
            <person name="Wincker P."/>
            <person name="Grigoriev I.V."/>
            <person name="Bonfante P."/>
            <person name="Martin F.M."/>
        </authorList>
    </citation>
    <scope>NUCLEOTIDE SEQUENCE [LARGE SCALE GENOMIC DNA]</scope>
    <source>
        <strain evidence="2 3">RN42</strain>
    </source>
</reference>
<evidence type="ECO:0000256" key="1">
    <source>
        <dbReference type="ARBA" id="ARBA00006298"/>
    </source>
</evidence>
<dbReference type="GO" id="GO:0031416">
    <property type="term" value="C:NatB complex"/>
    <property type="evidence" value="ECO:0007669"/>
    <property type="project" value="TreeGrafter"/>
</dbReference>
<dbReference type="Proteomes" id="UP000275078">
    <property type="component" value="Unassembled WGS sequence"/>
</dbReference>
<organism evidence="2 3">
    <name type="scientific">Ascobolus immersus RN42</name>
    <dbReference type="NCBI Taxonomy" id="1160509"/>
    <lineage>
        <taxon>Eukaryota</taxon>
        <taxon>Fungi</taxon>
        <taxon>Dikarya</taxon>
        <taxon>Ascomycota</taxon>
        <taxon>Pezizomycotina</taxon>
        <taxon>Pezizomycetes</taxon>
        <taxon>Pezizales</taxon>
        <taxon>Ascobolaceae</taxon>
        <taxon>Ascobolus</taxon>
    </lineage>
</organism>
<keyword evidence="3" id="KW-1185">Reference proteome</keyword>
<dbReference type="InterPro" id="IPR019183">
    <property type="entry name" value="NAA25_NatB_aux_su"/>
</dbReference>
<dbReference type="PANTHER" id="PTHR22767">
    <property type="entry name" value="N-TERMINAL ACETYLTRANSFERASE-RELATED"/>
    <property type="match status" value="1"/>
</dbReference>
<dbReference type="STRING" id="1160509.A0A3N4ICY6"/>
<gene>
    <name evidence="2" type="ORF">BJ508DRAFT_413553</name>
</gene>
<name>A0A3N4ICY6_ASCIM</name>
<dbReference type="OrthoDB" id="1874341at2759"/>
<dbReference type="Pfam" id="PF09797">
    <property type="entry name" value="NatB_MDM20"/>
    <property type="match status" value="1"/>
</dbReference>
<evidence type="ECO:0000313" key="2">
    <source>
        <dbReference type="EMBL" id="RPA83356.1"/>
    </source>
</evidence>
<sequence length="918" mass="102890">MSAAADALDRRNNLVWDAIEANNPKRALDLCNTRIKRGEKADSLDVLKCYTLSLLSSVAGIPQPDLPHYSECRTLAKALTSRKTPITDTHSLGILQRIYMSMRFDGTELSGAWERAVKAVPHDLKLAKQWFLCCVRFGDLRGAQKAAMGLQKVWVHDRDFYFWAISSTMILFSSLGDDQKDRPIFKTLAYRMAVKTREDAKLSPPPARSIQKPQEIHLLLQVIATCTPKPEDALKEQLAVLDSDDIGVNSKLAEGDWWSFVRKRLEILEELKDWTRIYDICRSLIKSSVEKLEGGLPGKGDDWKIWESLLQATEELGKGGEDKTTETKEIITSHIETVPLSRNALLARIRFEKAYKVQTDGDSTGVAAAVVQYLERFQTKDCCFPDLKAEVETLDTTSKKTILEALKANAEKLVKDGKPSTKSVIAETNYLKLRYLFTIANLQDKSESAEKQDEVSSAIEALDALSISDRPETAEERIAILQSFTKDALATYNAAVSLGPTELATDNHCGDDSAILAAMACIRLYHLSPAKFKSSLLKAITVLEDALSRSVHDYQILLLLTRLYLLLGAPTTAYKIYKRLSIKQIQNDTMSHYYFSRISSLHPGDSEISRELGLISKLYHNIQRQIPDMLVTAYEQSSYGQLEGFVQLGDRLNLSYWRAISRLERLRTIRFRNEPPVDLPKAPALEWDNRDFGIMYNFELSSQPSFEARFLRTGPLQGKGWTSVFDQLEIVSDALVSKDGKLDTSVSQNILTLLQDSTVASELTEAEKKHATAVAAIASVLAESTEDAVTKLITHLEEFTKREESTTGLPWERLHENVTDLQTLTFTKLLVDNKAFKGVKALRKQQTDLKQAATAAAKVVKERLQNKDVKFVDDETVKAALEGWAGEPVEGVKKLAQELRQAQREAGRFGVNGWKKGF</sequence>
<dbReference type="PANTHER" id="PTHR22767:SF3">
    <property type="entry name" value="N-ALPHA-ACETYLTRANSFERASE 25, NATB AUXILIARY SUBUNIT"/>
    <property type="match status" value="1"/>
</dbReference>
<comment type="similarity">
    <text evidence="1">Belongs to the MDM20/NAA25 family.</text>
</comment>
<dbReference type="AlphaFoldDB" id="A0A3N4ICY6"/>
<accession>A0A3N4ICY6</accession>
<dbReference type="EMBL" id="ML119665">
    <property type="protein sequence ID" value="RPA83356.1"/>
    <property type="molecule type" value="Genomic_DNA"/>
</dbReference>
<protein>
    <recommendedName>
        <fullName evidence="4">N-acetyltransferase B complex non catalytic subunit</fullName>
    </recommendedName>
</protein>
<evidence type="ECO:0008006" key="4">
    <source>
        <dbReference type="Google" id="ProtNLM"/>
    </source>
</evidence>
<proteinExistence type="inferred from homology"/>
<evidence type="ECO:0000313" key="3">
    <source>
        <dbReference type="Proteomes" id="UP000275078"/>
    </source>
</evidence>